<evidence type="ECO:0000313" key="1">
    <source>
        <dbReference type="EnsemblPlants" id="AVESA.00010b.r2.4DG0777300.1.CDS.1"/>
    </source>
</evidence>
<sequence>MATATVQPLLPNQAMPVPAAAATLLPGPPVEAHQMARANLVALPAAPPPPSPNWVLPATGGLLPGAAAAPPPMSGMPLAVATSSVTASVSAPVNWSLPANQPGATPPQETVPSSVANPPPVNWSLPAQSNTFHHGAFPAQESTPSLGEAAAASSIAAGLKAPVNWSLPVATTSAGMTPVARPAGAGTSKWGLLPKILKVAELPVQDGCIWRLDGASLPPGACTPMVVFLGPLFPMMDQAQQGMEETKWKYVHNLIRRAHPKEDAEKKLTEYLARVETLEGSIRQRYDPSECQIPGEKLVEMMVVDGLFVIEVLINHWLGKIDRGSASPQAGTAAESSKPDLTTPLAAAMVPQALKEDFTPLKVRWEPYALRFDLVAVPNQIPFFVLEELFKMTEIPELRELEKKPVKLRQIILDYLVGDAGDHVLAGYEGPVYHILHLVYLYLTFSKDEPKASALQPKPAVTRSLSVDTALGKLKQKSMDLRALYRRTVSRSSSLPVGWRQWKVIPPLRELVRVGVKLKRAETPRFAEVRFKNGTLEIPTFAWRRYHIRLLTNLVVLEMPGWWPPENRLFCSYVRFMAELVMKKEDAALLFKKGVVQENNVDDVEKSLICPFLILADFSHGSKYECHFDGLVRDMVRCYERWSKVGAVPSSSSQ</sequence>
<dbReference type="EnsemblPlants" id="AVESA.00010b.r2.4DG0777300.1">
    <property type="protein sequence ID" value="AVESA.00010b.r2.4DG0777300.1.CDS.1"/>
    <property type="gene ID" value="AVESA.00010b.r2.4DG0777300"/>
</dbReference>
<name>A0ACD5X9K9_AVESA</name>
<reference evidence="1" key="1">
    <citation type="submission" date="2021-05" db="EMBL/GenBank/DDBJ databases">
        <authorList>
            <person name="Scholz U."/>
            <person name="Mascher M."/>
            <person name="Fiebig A."/>
        </authorList>
    </citation>
    <scope>NUCLEOTIDE SEQUENCE [LARGE SCALE GENOMIC DNA]</scope>
</reference>
<reference evidence="1" key="2">
    <citation type="submission" date="2025-09" db="UniProtKB">
        <authorList>
            <consortium name="EnsemblPlants"/>
        </authorList>
    </citation>
    <scope>IDENTIFICATION</scope>
</reference>
<protein>
    <submittedName>
        <fullName evidence="1">Uncharacterized protein</fullName>
    </submittedName>
</protein>
<dbReference type="Proteomes" id="UP001732700">
    <property type="component" value="Chromosome 4D"/>
</dbReference>
<keyword evidence="2" id="KW-1185">Reference proteome</keyword>
<accession>A0ACD5X9K9</accession>
<organism evidence="1 2">
    <name type="scientific">Avena sativa</name>
    <name type="common">Oat</name>
    <dbReference type="NCBI Taxonomy" id="4498"/>
    <lineage>
        <taxon>Eukaryota</taxon>
        <taxon>Viridiplantae</taxon>
        <taxon>Streptophyta</taxon>
        <taxon>Embryophyta</taxon>
        <taxon>Tracheophyta</taxon>
        <taxon>Spermatophyta</taxon>
        <taxon>Magnoliopsida</taxon>
        <taxon>Liliopsida</taxon>
        <taxon>Poales</taxon>
        <taxon>Poaceae</taxon>
        <taxon>BOP clade</taxon>
        <taxon>Pooideae</taxon>
        <taxon>Poodae</taxon>
        <taxon>Poeae</taxon>
        <taxon>Poeae Chloroplast Group 1 (Aveneae type)</taxon>
        <taxon>Aveninae</taxon>
        <taxon>Avena</taxon>
    </lineage>
</organism>
<proteinExistence type="predicted"/>
<evidence type="ECO:0000313" key="2">
    <source>
        <dbReference type="Proteomes" id="UP001732700"/>
    </source>
</evidence>